<comment type="caution">
    <text evidence="2">Lacks conserved residue(s) required for the propagation of feature annotation.</text>
</comment>
<gene>
    <name evidence="4" type="primary">creld2_0</name>
    <name evidence="4" type="ORF">TNIN_14041</name>
</gene>
<dbReference type="InterPro" id="IPR006212">
    <property type="entry name" value="Furin_repeat"/>
</dbReference>
<dbReference type="InterPro" id="IPR009030">
    <property type="entry name" value="Growth_fac_rcpt_cys_sf"/>
</dbReference>
<evidence type="ECO:0000259" key="3">
    <source>
        <dbReference type="PROSITE" id="PS50026"/>
    </source>
</evidence>
<accession>A0A8X7C1Q6</accession>
<dbReference type="EMBL" id="BMAV01009381">
    <property type="protein sequence ID" value="GFY53566.1"/>
    <property type="molecule type" value="Genomic_DNA"/>
</dbReference>
<sequence>MKALNETARHSFEGGDAFWEKQKLGTYESSEVRFIEIQEKLCSDVTSGENLCYRLAELQENELESWFFEERSKDVNLYTFLCITQLKLCCPYNTYGPNCIPCPCGSHGECKNDGTKDKNIVCRCHLGYIGTLCDKCKYGYYQDGDNSSFSCKMCDKACKDSCKGPGPKNCEACSDGYYFHSELGGCVRINSFDIIQNLLEGEDGNKTKTEQVVNTINFLTKTEHLEL</sequence>
<dbReference type="Gene3D" id="2.10.25.10">
    <property type="entry name" value="Laminin"/>
    <property type="match status" value="1"/>
</dbReference>
<dbReference type="OrthoDB" id="19903at2759"/>
<evidence type="ECO:0000313" key="5">
    <source>
        <dbReference type="Proteomes" id="UP000886998"/>
    </source>
</evidence>
<proteinExistence type="predicted"/>
<dbReference type="Proteomes" id="UP000886998">
    <property type="component" value="Unassembled WGS sequence"/>
</dbReference>
<dbReference type="AlphaFoldDB" id="A0A8X7C1Q6"/>
<dbReference type="InterPro" id="IPR002049">
    <property type="entry name" value="LE_dom"/>
</dbReference>
<dbReference type="InterPro" id="IPR000742">
    <property type="entry name" value="EGF"/>
</dbReference>
<evidence type="ECO:0000256" key="2">
    <source>
        <dbReference type="PROSITE-ProRule" id="PRU00076"/>
    </source>
</evidence>
<name>A0A8X7C1Q6_9ARAC</name>
<evidence type="ECO:0000256" key="1">
    <source>
        <dbReference type="ARBA" id="ARBA00022536"/>
    </source>
</evidence>
<keyword evidence="2" id="KW-1015">Disulfide bond</keyword>
<keyword evidence="5" id="KW-1185">Reference proteome</keyword>
<evidence type="ECO:0000313" key="4">
    <source>
        <dbReference type="EMBL" id="GFY53566.1"/>
    </source>
</evidence>
<reference evidence="4" key="1">
    <citation type="submission" date="2020-08" db="EMBL/GenBank/DDBJ databases">
        <title>Multicomponent nature underlies the extraordinary mechanical properties of spider dragline silk.</title>
        <authorList>
            <person name="Kono N."/>
            <person name="Nakamura H."/>
            <person name="Mori M."/>
            <person name="Yoshida Y."/>
            <person name="Ohtoshi R."/>
            <person name="Malay A.D."/>
            <person name="Moran D.A.P."/>
            <person name="Tomita M."/>
            <person name="Numata K."/>
            <person name="Arakawa K."/>
        </authorList>
    </citation>
    <scope>NUCLEOTIDE SEQUENCE</scope>
</reference>
<feature type="disulfide bond" evidence="2">
    <location>
        <begin position="124"/>
        <end position="133"/>
    </location>
</feature>
<feature type="domain" description="EGF-like" evidence="3">
    <location>
        <begin position="95"/>
        <end position="134"/>
    </location>
</feature>
<keyword evidence="1 2" id="KW-0245">EGF-like domain</keyword>
<organism evidence="4 5">
    <name type="scientific">Trichonephila inaurata madagascariensis</name>
    <dbReference type="NCBI Taxonomy" id="2747483"/>
    <lineage>
        <taxon>Eukaryota</taxon>
        <taxon>Metazoa</taxon>
        <taxon>Ecdysozoa</taxon>
        <taxon>Arthropoda</taxon>
        <taxon>Chelicerata</taxon>
        <taxon>Arachnida</taxon>
        <taxon>Araneae</taxon>
        <taxon>Araneomorphae</taxon>
        <taxon>Entelegynae</taxon>
        <taxon>Araneoidea</taxon>
        <taxon>Nephilidae</taxon>
        <taxon>Trichonephila</taxon>
        <taxon>Trichonephila inaurata</taxon>
    </lineage>
</organism>
<comment type="caution">
    <text evidence="4">The sequence shown here is derived from an EMBL/GenBank/DDBJ whole genome shotgun (WGS) entry which is preliminary data.</text>
</comment>
<protein>
    <submittedName>
        <fullName evidence="4">Cysteine-rich with EGF-like domain protein 2</fullName>
    </submittedName>
</protein>
<dbReference type="PROSITE" id="PS00022">
    <property type="entry name" value="EGF_1"/>
    <property type="match status" value="1"/>
</dbReference>
<dbReference type="SMART" id="SM00261">
    <property type="entry name" value="FU"/>
    <property type="match status" value="1"/>
</dbReference>
<dbReference type="SUPFAM" id="SSF57184">
    <property type="entry name" value="Growth factor receptor domain"/>
    <property type="match status" value="1"/>
</dbReference>
<dbReference type="PROSITE" id="PS50026">
    <property type="entry name" value="EGF_3"/>
    <property type="match status" value="1"/>
</dbReference>
<dbReference type="PROSITE" id="PS01248">
    <property type="entry name" value="EGF_LAM_1"/>
    <property type="match status" value="1"/>
</dbReference>